<gene>
    <name evidence="2" type="ORF">JMJ35_007191</name>
</gene>
<comment type="caution">
    <text evidence="2">The sequence shown here is derived from an EMBL/GenBank/DDBJ whole genome shotgun (WGS) entry which is preliminary data.</text>
</comment>
<keyword evidence="3" id="KW-1185">Reference proteome</keyword>
<feature type="region of interest" description="Disordered" evidence="1">
    <location>
        <begin position="411"/>
        <end position="431"/>
    </location>
</feature>
<evidence type="ECO:0000256" key="1">
    <source>
        <dbReference type="SAM" id="MobiDB-lite"/>
    </source>
</evidence>
<dbReference type="Proteomes" id="UP001166286">
    <property type="component" value="Unassembled WGS sequence"/>
</dbReference>
<proteinExistence type="predicted"/>
<reference evidence="2" key="1">
    <citation type="submission" date="2023-03" db="EMBL/GenBank/DDBJ databases">
        <title>Complete genome of Cladonia borealis.</title>
        <authorList>
            <person name="Park H."/>
        </authorList>
    </citation>
    <scope>NUCLEOTIDE SEQUENCE</scope>
    <source>
        <strain evidence="2">ANT050790</strain>
    </source>
</reference>
<evidence type="ECO:0008006" key="4">
    <source>
        <dbReference type="Google" id="ProtNLM"/>
    </source>
</evidence>
<name>A0AA39QYQ8_9LECA</name>
<organism evidence="2 3">
    <name type="scientific">Cladonia borealis</name>
    <dbReference type="NCBI Taxonomy" id="184061"/>
    <lineage>
        <taxon>Eukaryota</taxon>
        <taxon>Fungi</taxon>
        <taxon>Dikarya</taxon>
        <taxon>Ascomycota</taxon>
        <taxon>Pezizomycotina</taxon>
        <taxon>Lecanoromycetes</taxon>
        <taxon>OSLEUM clade</taxon>
        <taxon>Lecanoromycetidae</taxon>
        <taxon>Lecanorales</taxon>
        <taxon>Lecanorineae</taxon>
        <taxon>Cladoniaceae</taxon>
        <taxon>Cladonia</taxon>
    </lineage>
</organism>
<accession>A0AA39QYQ8</accession>
<dbReference type="EMBL" id="JAFEKC020000015">
    <property type="protein sequence ID" value="KAK0510759.1"/>
    <property type="molecule type" value="Genomic_DNA"/>
</dbReference>
<dbReference type="AlphaFoldDB" id="A0AA39QYQ8"/>
<evidence type="ECO:0000313" key="2">
    <source>
        <dbReference type="EMBL" id="KAK0510759.1"/>
    </source>
</evidence>
<protein>
    <recommendedName>
        <fullName evidence="4">F-box domain-containing protein</fullName>
    </recommendedName>
</protein>
<evidence type="ECO:0000313" key="3">
    <source>
        <dbReference type="Proteomes" id="UP001166286"/>
    </source>
</evidence>
<sequence length="431" mass="49342">MDKIPVEIFEGICNVVDDRAALKVLRLVNKKSANIAERYLFKTLLVFQHMSSWHKVKLIAHSPRLAHLVKKLELVPITVSFSIKNYFEWMQRGQGRRVEDHLRLGHRGAAVAELVAPLTLNDEVGFVLGLLKKYENWLRWGTNREAIEYVAAIPWVPRTALSLPLPALSEIETAWPPDLRASDPHPGRREREGNLPLGIVDLFGSSNKRCNAHLSFALLALHDNGLKLTTLELHQYREILLDQIHPVPTLIHLKHLKLHFRHPFDVEHKQARAMADGAKIFEWTLAPYLANAENLENLTLTQDRFIDKREDECVWSYDIVPILSTASWPKLRSVWFGRIFTMSTYSPQFMMMHGKSLRTIHLDRPVSREIVWQLLASKIRTQCANPDCAISCTDDIIFHSKSADVKESDLSNSGYDWPGPEEHEAGSWAGW</sequence>